<reference evidence="2 3" key="1">
    <citation type="journal article" date="2019" name="Commun. Biol.">
        <title>The bagworm genome reveals a unique fibroin gene that provides high tensile strength.</title>
        <authorList>
            <person name="Kono N."/>
            <person name="Nakamura H."/>
            <person name="Ohtoshi R."/>
            <person name="Tomita M."/>
            <person name="Numata K."/>
            <person name="Arakawa K."/>
        </authorList>
    </citation>
    <scope>NUCLEOTIDE SEQUENCE [LARGE SCALE GENOMIC DNA]</scope>
</reference>
<feature type="region of interest" description="Disordered" evidence="1">
    <location>
        <begin position="29"/>
        <end position="52"/>
    </location>
</feature>
<gene>
    <name evidence="2" type="ORF">EVAR_74981_1</name>
</gene>
<protein>
    <submittedName>
        <fullName evidence="2">Uncharacterized protein</fullName>
    </submittedName>
</protein>
<dbReference type="EMBL" id="BGZK01000307">
    <property type="protein sequence ID" value="GBP35656.1"/>
    <property type="molecule type" value="Genomic_DNA"/>
</dbReference>
<comment type="caution">
    <text evidence="2">The sequence shown here is derived from an EMBL/GenBank/DDBJ whole genome shotgun (WGS) entry which is preliminary data.</text>
</comment>
<organism evidence="2 3">
    <name type="scientific">Eumeta variegata</name>
    <name type="common">Bagworm moth</name>
    <name type="synonym">Eumeta japonica</name>
    <dbReference type="NCBI Taxonomy" id="151549"/>
    <lineage>
        <taxon>Eukaryota</taxon>
        <taxon>Metazoa</taxon>
        <taxon>Ecdysozoa</taxon>
        <taxon>Arthropoda</taxon>
        <taxon>Hexapoda</taxon>
        <taxon>Insecta</taxon>
        <taxon>Pterygota</taxon>
        <taxon>Neoptera</taxon>
        <taxon>Endopterygota</taxon>
        <taxon>Lepidoptera</taxon>
        <taxon>Glossata</taxon>
        <taxon>Ditrysia</taxon>
        <taxon>Tineoidea</taxon>
        <taxon>Psychidae</taxon>
        <taxon>Oiketicinae</taxon>
        <taxon>Eumeta</taxon>
    </lineage>
</organism>
<name>A0A4C1VAF1_EUMVA</name>
<accession>A0A4C1VAF1</accession>
<dbReference type="Proteomes" id="UP000299102">
    <property type="component" value="Unassembled WGS sequence"/>
</dbReference>
<sequence length="110" mass="12555">MQPPPSNLFFYYEPLSKELNRIDRYRTPKQRVRVSEAHSPHHPIFPSSMPPPIPTQEADNVLVTFLMLRVFMGGNDRLLAVGSQACLPLENAIKNENNLAQRSLYGSKTY</sequence>
<dbReference type="AlphaFoldDB" id="A0A4C1VAF1"/>
<proteinExistence type="predicted"/>
<keyword evidence="3" id="KW-1185">Reference proteome</keyword>
<evidence type="ECO:0000313" key="3">
    <source>
        <dbReference type="Proteomes" id="UP000299102"/>
    </source>
</evidence>
<evidence type="ECO:0000256" key="1">
    <source>
        <dbReference type="SAM" id="MobiDB-lite"/>
    </source>
</evidence>
<evidence type="ECO:0000313" key="2">
    <source>
        <dbReference type="EMBL" id="GBP35656.1"/>
    </source>
</evidence>